<dbReference type="EMBL" id="CADCWA010000014">
    <property type="protein sequence ID" value="CAA9498759.1"/>
    <property type="molecule type" value="Genomic_DNA"/>
</dbReference>
<keyword evidence="2" id="KW-0282">Flagellum</keyword>
<reference evidence="2" key="1">
    <citation type="submission" date="2020-02" db="EMBL/GenBank/DDBJ databases">
        <authorList>
            <person name="Meier V. D."/>
        </authorList>
    </citation>
    <scope>NUCLEOTIDE SEQUENCE</scope>
    <source>
        <strain evidence="2">AVDCRST_MAG31</strain>
    </source>
</reference>
<feature type="non-terminal residue" evidence="2">
    <location>
        <position position="1"/>
    </location>
</feature>
<feature type="region of interest" description="Disordered" evidence="1">
    <location>
        <begin position="1"/>
        <end position="119"/>
    </location>
</feature>
<feature type="compositionally biased region" description="Basic residues" evidence="1">
    <location>
        <begin position="1"/>
        <end position="14"/>
    </location>
</feature>
<keyword evidence="2" id="KW-0969">Cilium</keyword>
<organism evidence="2">
    <name type="scientific">uncultured Sphingomonas sp</name>
    <dbReference type="NCBI Taxonomy" id="158754"/>
    <lineage>
        <taxon>Bacteria</taxon>
        <taxon>Pseudomonadati</taxon>
        <taxon>Pseudomonadota</taxon>
        <taxon>Alphaproteobacteria</taxon>
        <taxon>Sphingomonadales</taxon>
        <taxon>Sphingomonadaceae</taxon>
        <taxon>Sphingomonas</taxon>
        <taxon>environmental samples</taxon>
    </lineage>
</organism>
<accession>A0A6J4SP74</accession>
<feature type="compositionally biased region" description="Low complexity" evidence="1">
    <location>
        <begin position="103"/>
        <end position="119"/>
    </location>
</feature>
<evidence type="ECO:0000313" key="2">
    <source>
        <dbReference type="EMBL" id="CAA9498759.1"/>
    </source>
</evidence>
<sequence>DGPSAHLRRHRRRPAPSVRPAAGDRGQHRQQRHARLQGAYGGGARLLDAARQAVGGAPRCPPDRRAHRHHDGAGRDPAGICGADRRGAGYQRNQAGRQQRHPGGPVDADGAGAGGLCDADQPLCQAAQAAQDRPRTERRL</sequence>
<proteinExistence type="predicted"/>
<evidence type="ECO:0000256" key="1">
    <source>
        <dbReference type="SAM" id="MobiDB-lite"/>
    </source>
</evidence>
<name>A0A6J4SP74_9SPHN</name>
<keyword evidence="2" id="KW-0966">Cell projection</keyword>
<dbReference type="AlphaFoldDB" id="A0A6J4SP74"/>
<protein>
    <submittedName>
        <fullName evidence="2">Flagellar basal-body rod protein FlgB</fullName>
    </submittedName>
</protein>
<gene>
    <name evidence="2" type="ORF">AVDCRST_MAG31-229</name>
</gene>
<feature type="non-terminal residue" evidence="2">
    <location>
        <position position="140"/>
    </location>
</feature>